<dbReference type="Proteomes" id="UP000297352">
    <property type="component" value="Unassembled WGS sequence"/>
</dbReference>
<dbReference type="InterPro" id="IPR029058">
    <property type="entry name" value="AB_hydrolase_fold"/>
</dbReference>
<evidence type="ECO:0000313" key="4">
    <source>
        <dbReference type="EMBL" id="TGL74801.1"/>
    </source>
</evidence>
<dbReference type="Pfam" id="PF00561">
    <property type="entry name" value="Abhydrolase_1"/>
    <property type="match status" value="1"/>
</dbReference>
<sequence length="288" mass="32483">MFMLPISIRTKFHSIEGLEWGNPQGIPILCFHGWLDNANSFAPLAPYFPEYRFISIDFPGHGKSSHKPENTVYYFAEYALEIVSIVQSLGLEDFILMAHSMGAAISTLVAGTNLLKIKKLILIEALGPLTNVSQSAPDIMSEAIKQILHPRGKKETYFPDMESAITIRLRAGDMNENSASLLMERGIEKTPRGLKPRRDIRLHFNSFFRYTEEQVVSFCERIECPTLLILGDKSNFPIANAFPNRKSAIKNLSEVILSGGHHLHMDHPEKVAHVIHQFLNEDTPKDTQ</sequence>
<accession>A0ABY2MTC5</accession>
<keyword evidence="2 4" id="KW-0378">Hydrolase</keyword>
<evidence type="ECO:0000256" key="1">
    <source>
        <dbReference type="ARBA" id="ARBA00008645"/>
    </source>
</evidence>
<dbReference type="EMBL" id="RQGI01000007">
    <property type="protein sequence ID" value="TGL74801.1"/>
    <property type="molecule type" value="Genomic_DNA"/>
</dbReference>
<keyword evidence="5" id="KW-1185">Reference proteome</keyword>
<name>A0ABY2MTC5_9LEPT</name>
<dbReference type="InterPro" id="IPR050266">
    <property type="entry name" value="AB_hydrolase_sf"/>
</dbReference>
<feature type="domain" description="AB hydrolase-1" evidence="3">
    <location>
        <begin position="27"/>
        <end position="268"/>
    </location>
</feature>
<dbReference type="PANTHER" id="PTHR43798:SF14">
    <property type="entry name" value="SERINE HYDROLASE-LIKE PROTEIN DDB_G0286239"/>
    <property type="match status" value="1"/>
</dbReference>
<proteinExistence type="inferred from homology"/>
<comment type="similarity">
    <text evidence="1">Belongs to the AB hydrolase superfamily.</text>
</comment>
<dbReference type="SUPFAM" id="SSF53474">
    <property type="entry name" value="alpha/beta-Hydrolases"/>
    <property type="match status" value="1"/>
</dbReference>
<reference evidence="5" key="1">
    <citation type="journal article" date="2019" name="PLoS Negl. Trop. Dis.">
        <title>Revisiting the worldwide diversity of Leptospira species in the environment.</title>
        <authorList>
            <person name="Vincent A.T."/>
            <person name="Schiettekatte O."/>
            <person name="Bourhy P."/>
            <person name="Veyrier F.J."/>
            <person name="Picardeau M."/>
        </authorList>
    </citation>
    <scope>NUCLEOTIDE SEQUENCE [LARGE SCALE GENOMIC DNA]</scope>
    <source>
        <strain evidence="5">201702449</strain>
    </source>
</reference>
<comment type="caution">
    <text evidence="4">The sequence shown here is derived from an EMBL/GenBank/DDBJ whole genome shotgun (WGS) entry which is preliminary data.</text>
</comment>
<evidence type="ECO:0000259" key="3">
    <source>
        <dbReference type="Pfam" id="PF00561"/>
    </source>
</evidence>
<organism evidence="4 5">
    <name type="scientific">Leptospira levettii</name>
    <dbReference type="NCBI Taxonomy" id="2023178"/>
    <lineage>
        <taxon>Bacteria</taxon>
        <taxon>Pseudomonadati</taxon>
        <taxon>Spirochaetota</taxon>
        <taxon>Spirochaetia</taxon>
        <taxon>Leptospirales</taxon>
        <taxon>Leptospiraceae</taxon>
        <taxon>Leptospira</taxon>
    </lineage>
</organism>
<dbReference type="Gene3D" id="3.40.50.1820">
    <property type="entry name" value="alpha/beta hydrolase"/>
    <property type="match status" value="1"/>
</dbReference>
<evidence type="ECO:0000313" key="5">
    <source>
        <dbReference type="Proteomes" id="UP000297352"/>
    </source>
</evidence>
<protein>
    <submittedName>
        <fullName evidence="4">Alpha/beta hydrolase</fullName>
    </submittedName>
</protein>
<gene>
    <name evidence="4" type="ORF">EHQ60_01675</name>
</gene>
<dbReference type="GO" id="GO:0016787">
    <property type="term" value="F:hydrolase activity"/>
    <property type="evidence" value="ECO:0007669"/>
    <property type="project" value="UniProtKB-KW"/>
</dbReference>
<evidence type="ECO:0000256" key="2">
    <source>
        <dbReference type="ARBA" id="ARBA00022801"/>
    </source>
</evidence>
<dbReference type="InterPro" id="IPR000073">
    <property type="entry name" value="AB_hydrolase_1"/>
</dbReference>
<dbReference type="PANTHER" id="PTHR43798">
    <property type="entry name" value="MONOACYLGLYCEROL LIPASE"/>
    <property type="match status" value="1"/>
</dbReference>